<keyword evidence="2" id="KW-0808">Transferase</keyword>
<dbReference type="RefSeq" id="WP_012176786.1">
    <property type="nucleotide sequence ID" value="NC_009952.1"/>
</dbReference>
<dbReference type="Proteomes" id="UP000006833">
    <property type="component" value="Chromosome"/>
</dbReference>
<feature type="domain" description="N-acetyltransferase" evidence="1">
    <location>
        <begin position="3"/>
        <end position="162"/>
    </location>
</feature>
<proteinExistence type="predicted"/>
<evidence type="ECO:0000259" key="1">
    <source>
        <dbReference type="PROSITE" id="PS51186"/>
    </source>
</evidence>
<keyword evidence="2" id="KW-0012">Acyltransferase</keyword>
<keyword evidence="3" id="KW-1185">Reference proteome</keyword>
<gene>
    <name evidence="2" type="ordered locus">Dshi_0104</name>
</gene>
<dbReference type="InterPro" id="IPR000182">
    <property type="entry name" value="GNAT_dom"/>
</dbReference>
<dbReference type="InterPro" id="IPR052742">
    <property type="entry name" value="Mito_N-acetyltransferase"/>
</dbReference>
<dbReference type="OrthoDB" id="9788300at2"/>
<evidence type="ECO:0000313" key="3">
    <source>
        <dbReference type="Proteomes" id="UP000006833"/>
    </source>
</evidence>
<dbReference type="eggNOG" id="COG1247">
    <property type="taxonomic scope" value="Bacteria"/>
</dbReference>
<dbReference type="AlphaFoldDB" id="A8LKL0"/>
<dbReference type="PANTHER" id="PTHR43138:SF1">
    <property type="entry name" value="N-ACETYLTRANSFERASE ACA1"/>
    <property type="match status" value="1"/>
</dbReference>
<reference evidence="3" key="1">
    <citation type="journal article" date="2010" name="ISME J.">
        <title>The complete genome sequence of the algal symbiont Dinoroseobacter shibae: a hitchhiker's guide to life in the sea.</title>
        <authorList>
            <person name="Wagner-Dobler I."/>
            <person name="Ballhausen B."/>
            <person name="Berger M."/>
            <person name="Brinkhoff T."/>
            <person name="Buchholz I."/>
            <person name="Bunk B."/>
            <person name="Cypionka H."/>
            <person name="Daniel R."/>
            <person name="Drepper T."/>
            <person name="Gerdts G."/>
            <person name="Hahnke S."/>
            <person name="Han C."/>
            <person name="Jahn D."/>
            <person name="Kalhoefer D."/>
            <person name="Kiss H."/>
            <person name="Klenk H.P."/>
            <person name="Kyrpides N."/>
            <person name="Liebl W."/>
            <person name="Liesegang H."/>
            <person name="Meincke L."/>
            <person name="Pati A."/>
            <person name="Petersen J."/>
            <person name="Piekarski T."/>
            <person name="Pommerenke C."/>
            <person name="Pradella S."/>
            <person name="Pukall R."/>
            <person name="Rabus R."/>
            <person name="Stackebrandt E."/>
            <person name="Thole S."/>
            <person name="Thompson L."/>
            <person name="Tielen P."/>
            <person name="Tomasch J."/>
            <person name="von Jan M."/>
            <person name="Wanphrut N."/>
            <person name="Wichels A."/>
            <person name="Zech H."/>
            <person name="Simon M."/>
        </authorList>
    </citation>
    <scope>NUCLEOTIDE SEQUENCE [LARGE SCALE GENOMIC DNA]</scope>
    <source>
        <strain evidence="3">DSM 16493 / NCIMB 14021 / DFL 12</strain>
    </source>
</reference>
<dbReference type="STRING" id="398580.Dshi_0104"/>
<dbReference type="PROSITE" id="PS51186">
    <property type="entry name" value="GNAT"/>
    <property type="match status" value="1"/>
</dbReference>
<accession>A8LKL0</accession>
<dbReference type="SUPFAM" id="SSF55729">
    <property type="entry name" value="Acyl-CoA N-acyltransferases (Nat)"/>
    <property type="match status" value="1"/>
</dbReference>
<dbReference type="GO" id="GO:0016747">
    <property type="term" value="F:acyltransferase activity, transferring groups other than amino-acyl groups"/>
    <property type="evidence" value="ECO:0007669"/>
    <property type="project" value="InterPro"/>
</dbReference>
<sequence length="162" mass="17901">MNVTVRTAEVSDWPAVWEMLRPVFRSGETYAVAPDISEHDARNYWLAPSRRTFVAEDEGAVVGTYYLAANFDGNADHICNCGYVTAAAARGRGVARRMLAHSLEAAREAGFRAMQYNCVVSNNLSAIALWKSGGFRIIATLPEAFRHPADGLVDAYVMWKQL</sequence>
<name>A8LKL0_DINSH</name>
<dbReference type="KEGG" id="dsh:Dshi_0104"/>
<dbReference type="Pfam" id="PF00583">
    <property type="entry name" value="Acetyltransf_1"/>
    <property type="match status" value="1"/>
</dbReference>
<dbReference type="EC" id="2.3.1.-" evidence="2"/>
<evidence type="ECO:0000313" key="2">
    <source>
        <dbReference type="EMBL" id="ABV91853.1"/>
    </source>
</evidence>
<dbReference type="PANTHER" id="PTHR43138">
    <property type="entry name" value="ACETYLTRANSFERASE, GNAT FAMILY"/>
    <property type="match status" value="1"/>
</dbReference>
<protein>
    <submittedName>
        <fullName evidence="2">GCN5-related N-acetyltransferase</fullName>
        <ecNumber evidence="2">2.3.1.-</ecNumber>
    </submittedName>
</protein>
<organism evidence="2 3">
    <name type="scientific">Dinoroseobacter shibae (strain DSM 16493 / NCIMB 14021 / DFL 12)</name>
    <dbReference type="NCBI Taxonomy" id="398580"/>
    <lineage>
        <taxon>Bacteria</taxon>
        <taxon>Pseudomonadati</taxon>
        <taxon>Pseudomonadota</taxon>
        <taxon>Alphaproteobacteria</taxon>
        <taxon>Rhodobacterales</taxon>
        <taxon>Roseobacteraceae</taxon>
        <taxon>Dinoroseobacter</taxon>
    </lineage>
</organism>
<dbReference type="EMBL" id="CP000830">
    <property type="protein sequence ID" value="ABV91853.1"/>
    <property type="molecule type" value="Genomic_DNA"/>
</dbReference>
<dbReference type="Gene3D" id="3.40.630.30">
    <property type="match status" value="1"/>
</dbReference>
<dbReference type="HOGENOM" id="CLU_013985_42_2_5"/>
<dbReference type="InterPro" id="IPR016181">
    <property type="entry name" value="Acyl_CoA_acyltransferase"/>
</dbReference>